<evidence type="ECO:0000259" key="16">
    <source>
        <dbReference type="PROSITE" id="PS50128"/>
    </source>
</evidence>
<dbReference type="SUPFAM" id="SSF109905">
    <property type="entry name" value="Surp module (SWAP domain)"/>
    <property type="match status" value="2"/>
</dbReference>
<keyword evidence="10" id="KW-0539">Nucleus</keyword>
<evidence type="ECO:0000256" key="7">
    <source>
        <dbReference type="ARBA" id="ARBA00022843"/>
    </source>
</evidence>
<feature type="compositionally biased region" description="Acidic residues" evidence="14">
    <location>
        <begin position="436"/>
        <end position="449"/>
    </location>
</feature>
<dbReference type="GO" id="GO:0045292">
    <property type="term" value="P:mRNA cis splicing, via spliceosome"/>
    <property type="evidence" value="ECO:0007669"/>
    <property type="project" value="InterPro"/>
</dbReference>
<keyword evidence="6" id="KW-0677">Repeat</keyword>
<dbReference type="PANTHER" id="PTHR15316:SF1">
    <property type="entry name" value="SPLICING FACTOR 3A SUBUNIT 1"/>
    <property type="match status" value="1"/>
</dbReference>
<dbReference type="InterPro" id="IPR000626">
    <property type="entry name" value="Ubiquitin-like_dom"/>
</dbReference>
<reference evidence="17" key="1">
    <citation type="submission" date="2013-04" db="EMBL/GenBank/DDBJ databases">
        <authorList>
            <person name="Qu J."/>
            <person name="Murali S.C."/>
            <person name="Bandaranaike D."/>
            <person name="Bellair M."/>
            <person name="Blankenburg K."/>
            <person name="Chao H."/>
            <person name="Dinh H."/>
            <person name="Doddapaneni H."/>
            <person name="Downs B."/>
            <person name="Dugan-Rocha S."/>
            <person name="Elkadiri S."/>
            <person name="Gnanaolivu R.D."/>
            <person name="Hernandez B."/>
            <person name="Javaid M."/>
            <person name="Jayaseelan J.C."/>
            <person name="Lee S."/>
            <person name="Li M."/>
            <person name="Ming W."/>
            <person name="Munidasa M."/>
            <person name="Muniz J."/>
            <person name="Nguyen L."/>
            <person name="Ongeri F."/>
            <person name="Osuji N."/>
            <person name="Pu L.-L."/>
            <person name="Puazo M."/>
            <person name="Qu C."/>
            <person name="Quiroz J."/>
            <person name="Raj R."/>
            <person name="Weissenberger G."/>
            <person name="Xin Y."/>
            <person name="Zou X."/>
            <person name="Han Y."/>
            <person name="Richards S."/>
            <person name="Worley K."/>
            <person name="Muzny D."/>
            <person name="Gibbs R."/>
        </authorList>
    </citation>
    <scope>NUCLEOTIDE SEQUENCE</scope>
    <source>
        <strain evidence="17">Sampled in the wild</strain>
    </source>
</reference>
<dbReference type="AlphaFoldDB" id="A0A8K0P9A8"/>
<sequence length="823" mass="92179">MPSVDVSVPPPENQESSAPSSQPVVGIIYPPPEVRNIVDKTASFVARNGPEFEARIRQNELGNPKFNFLNAGDPYHAYYQHKVKEYKEGKGQEPSLSGSLPTIPPQKTVTAAAQLKQQEILKQVEQPFVPKDPPAEFEFVADPPSISALDLDIVKLTAQFVARNGRQFLTNLMNREQRNYQFDFLRPQHSLFQYFTKLLEQYTKVLIPPKDLMSKLMEETSNMNVVLEQVKYRAEWIKHQEAQKRREEEEAEKERVAYAQIDWHNFVVVEKVDYQPFEHGNFPPPTTPDEVGARVLMQVSLLPVFSATKVQRTPGPDEYLISPITGEKIPASKVQEHMRIGLLDPRWVEQRDRQIQDKLNQETVFAQERRTDIFGIGDEETAIGKKIGEEDKRKDEKERIEDWDEIEMQIESEEEEGGEEEDQLAKEAKDNTQVQDMEEESSEEEDEEGEKGRDAQPLPPPPPPPPKEVPQPPPLPPMPDRVVVKKGYDPKQQQGLKFPHKLGAYAMTLLVTWDGHTSSVEAATRAARANITLEEQIHQIHKVKGLLPDEEKEKIGPKPNTRAGTGMQYMMQQQAGKHHHIAPLMPPAGTAASIQTPKPQAKVAPPKPMLSSAPPTQPPVPPTQTQPPAPAPPPLRMAPMPPPAGAMVPPQPGLMMEMRNNSYLSSSVQGRPGFPVPPQGFMPPPPVTAPTPPAPPQPGTMKLPDSEEEPPTKKMRTEETLMPEGEFMAKNPSPVTLKVAVPNMSEKPEWRLKGQLLTLTLPLTDTVSVIKAKVHEETGMPPGKQKLHLEGMFFKDSNSLAYYNILPGTVVNLQLKERGGRKK</sequence>
<dbReference type="Pfam" id="PF00240">
    <property type="entry name" value="ubiquitin"/>
    <property type="match status" value="1"/>
</dbReference>
<dbReference type="Pfam" id="PF12230">
    <property type="entry name" value="PRP21_like_P"/>
    <property type="match status" value="2"/>
</dbReference>
<dbReference type="Proteomes" id="UP000792457">
    <property type="component" value="Unassembled WGS sequence"/>
</dbReference>
<dbReference type="Gene3D" id="3.10.20.90">
    <property type="entry name" value="Phosphatidylinositol 3-kinase Catalytic Subunit, Chain A, domain 1"/>
    <property type="match status" value="1"/>
</dbReference>
<evidence type="ECO:0000313" key="17">
    <source>
        <dbReference type="EMBL" id="KAG8237922.1"/>
    </source>
</evidence>
<feature type="region of interest" description="Disordered" evidence="14">
    <location>
        <begin position="587"/>
        <end position="639"/>
    </location>
</feature>
<feature type="compositionally biased region" description="Pro residues" evidence="14">
    <location>
        <begin position="615"/>
        <end position="639"/>
    </location>
</feature>
<name>A0A8K0P9A8_LADFU</name>
<comment type="subunit">
    <text evidence="12">Component of the 17S U2 SnRNP complex, a ribonucleoprotein complex that contains small nuclear RNA (snRNA) U2 and a number of specific proteins. Part of the SF3A subcomplex of the 17S U2 SnRNP complex which is composed of three subunits; SF3A3/SAP61, SF3A2/SAP62 and SF3A1/SAP114. SF3A associates with the splicing factor SF3B and a 12S RNA unit to form the mature 17S U2 small nuclear ribonucleoprotein complex (17S U2 snRNP). SF3A1 functions as a scaffold that interacts directly with both SF3A2 and SF3A3. Identified in the spliceosome 'E' complex, a precursor of the spliceosome 'A' complex. Identified in the spliceosome 'A' and 'B' complexes. Identified in the spliceosome 'C' complex. Interacts with P2RX6; resulting in a reduction of the splicing activity.</text>
</comment>
<keyword evidence="7" id="KW-0832">Ubl conjugation</keyword>
<dbReference type="SMART" id="SM00213">
    <property type="entry name" value="UBQ"/>
    <property type="match status" value="1"/>
</dbReference>
<keyword evidence="8" id="KW-0007">Acetylation</keyword>
<dbReference type="FunFam" id="1.10.10.790:FF:000001">
    <property type="entry name" value="Splicing factor 3a, subunit 1"/>
    <property type="match status" value="1"/>
</dbReference>
<keyword evidence="9" id="KW-0508">mRNA splicing</keyword>
<dbReference type="OrthoDB" id="447637at2759"/>
<keyword evidence="18" id="KW-1185">Reference proteome</keyword>
<dbReference type="InterPro" id="IPR035967">
    <property type="entry name" value="SWAP/Surp_sf"/>
</dbReference>
<keyword evidence="2" id="KW-1017">Isopeptide bond</keyword>
<dbReference type="GO" id="GO:0071004">
    <property type="term" value="C:U2-type prespliceosome"/>
    <property type="evidence" value="ECO:0007669"/>
    <property type="project" value="TreeGrafter"/>
</dbReference>
<dbReference type="SMART" id="SM00648">
    <property type="entry name" value="SWAP"/>
    <property type="match status" value="2"/>
</dbReference>
<gene>
    <name evidence="17" type="ORF">J437_LFUL017451</name>
</gene>
<evidence type="ECO:0000256" key="5">
    <source>
        <dbReference type="ARBA" id="ARBA00022728"/>
    </source>
</evidence>
<dbReference type="InterPro" id="IPR029071">
    <property type="entry name" value="Ubiquitin-like_domsf"/>
</dbReference>
<evidence type="ECO:0000256" key="4">
    <source>
        <dbReference type="ARBA" id="ARBA00022664"/>
    </source>
</evidence>
<evidence type="ECO:0000256" key="13">
    <source>
        <dbReference type="ARBA" id="ARBA00074916"/>
    </source>
</evidence>
<feature type="region of interest" description="Disordered" evidence="14">
    <location>
        <begin position="387"/>
        <end position="483"/>
    </location>
</feature>
<accession>A0A8K0P9A8</accession>
<feature type="region of interest" description="Disordered" evidence="14">
    <location>
        <begin position="677"/>
        <end position="711"/>
    </location>
</feature>
<dbReference type="FunFam" id="1.10.10.790:FF:000002">
    <property type="entry name" value="Splicing factor 3A subunit 1"/>
    <property type="match status" value="1"/>
</dbReference>
<feature type="compositionally biased region" description="Acidic residues" evidence="14">
    <location>
        <begin position="401"/>
        <end position="422"/>
    </location>
</feature>
<evidence type="ECO:0000256" key="10">
    <source>
        <dbReference type="ARBA" id="ARBA00023242"/>
    </source>
</evidence>
<feature type="compositionally biased region" description="Pro residues" evidence="14">
    <location>
        <begin position="677"/>
        <end position="698"/>
    </location>
</feature>
<feature type="domain" description="Ubiquitin-like" evidence="15">
    <location>
        <begin position="737"/>
        <end position="820"/>
    </location>
</feature>
<evidence type="ECO:0000256" key="12">
    <source>
        <dbReference type="ARBA" id="ARBA00061882"/>
    </source>
</evidence>
<comment type="subcellular location">
    <subcellularLocation>
        <location evidence="1">Nucleus speckle</location>
    </subcellularLocation>
</comment>
<feature type="region of interest" description="Disordered" evidence="14">
    <location>
        <begin position="1"/>
        <end position="25"/>
    </location>
</feature>
<keyword evidence="5" id="KW-0747">Spliceosome</keyword>
<feature type="compositionally biased region" description="Pro residues" evidence="14">
    <location>
        <begin position="457"/>
        <end position="479"/>
    </location>
</feature>
<dbReference type="InterPro" id="IPR035563">
    <property type="entry name" value="SF3As1_ubi"/>
</dbReference>
<reference evidence="17" key="2">
    <citation type="submission" date="2017-10" db="EMBL/GenBank/DDBJ databases">
        <title>Ladona fulva Genome sequencing and assembly.</title>
        <authorList>
            <person name="Murali S."/>
            <person name="Richards S."/>
            <person name="Bandaranaike D."/>
            <person name="Bellair M."/>
            <person name="Blankenburg K."/>
            <person name="Chao H."/>
            <person name="Dinh H."/>
            <person name="Doddapaneni H."/>
            <person name="Dugan-Rocha S."/>
            <person name="Elkadiri S."/>
            <person name="Gnanaolivu R."/>
            <person name="Hernandez B."/>
            <person name="Skinner E."/>
            <person name="Javaid M."/>
            <person name="Lee S."/>
            <person name="Li M."/>
            <person name="Ming W."/>
            <person name="Munidasa M."/>
            <person name="Muniz J."/>
            <person name="Nguyen L."/>
            <person name="Hughes D."/>
            <person name="Osuji N."/>
            <person name="Pu L.-L."/>
            <person name="Puazo M."/>
            <person name="Qu C."/>
            <person name="Quiroz J."/>
            <person name="Raj R."/>
            <person name="Weissenberger G."/>
            <person name="Xin Y."/>
            <person name="Zou X."/>
            <person name="Han Y."/>
            <person name="Worley K."/>
            <person name="Muzny D."/>
            <person name="Gibbs R."/>
        </authorList>
    </citation>
    <scope>NUCLEOTIDE SEQUENCE</scope>
    <source>
        <strain evidence="17">Sampled in the wild</strain>
    </source>
</reference>
<dbReference type="SUPFAM" id="SSF54236">
    <property type="entry name" value="Ubiquitin-like"/>
    <property type="match status" value="1"/>
</dbReference>
<evidence type="ECO:0000256" key="11">
    <source>
        <dbReference type="ARBA" id="ARBA00060058"/>
    </source>
</evidence>
<dbReference type="PRINTS" id="PR00348">
    <property type="entry name" value="UBIQUITIN"/>
</dbReference>
<dbReference type="EMBL" id="KZ309248">
    <property type="protein sequence ID" value="KAG8237922.1"/>
    <property type="molecule type" value="Genomic_DNA"/>
</dbReference>
<evidence type="ECO:0000256" key="1">
    <source>
        <dbReference type="ARBA" id="ARBA00004324"/>
    </source>
</evidence>
<dbReference type="Gene3D" id="1.10.10.790">
    <property type="entry name" value="Surp module"/>
    <property type="match status" value="2"/>
</dbReference>
<evidence type="ECO:0000256" key="8">
    <source>
        <dbReference type="ARBA" id="ARBA00022990"/>
    </source>
</evidence>
<evidence type="ECO:0000256" key="3">
    <source>
        <dbReference type="ARBA" id="ARBA00022553"/>
    </source>
</evidence>
<dbReference type="PANTHER" id="PTHR15316">
    <property type="entry name" value="SPLICEOSOME ASSOCIATED PROTEIN 114/SWAP SPLICING FACTOR-RELATED"/>
    <property type="match status" value="1"/>
</dbReference>
<dbReference type="GO" id="GO:0003723">
    <property type="term" value="F:RNA binding"/>
    <property type="evidence" value="ECO:0007669"/>
    <property type="project" value="InterPro"/>
</dbReference>
<dbReference type="InterPro" id="IPR000061">
    <property type="entry name" value="Surp"/>
</dbReference>
<evidence type="ECO:0000256" key="9">
    <source>
        <dbReference type="ARBA" id="ARBA00023187"/>
    </source>
</evidence>
<feature type="compositionally biased region" description="Polar residues" evidence="14">
    <location>
        <begin position="13"/>
        <end position="23"/>
    </location>
</feature>
<feature type="domain" description="SURP motif" evidence="16">
    <location>
        <begin position="153"/>
        <end position="195"/>
    </location>
</feature>
<comment type="caution">
    <text evidence="17">The sequence shown here is derived from an EMBL/GenBank/DDBJ whole genome shotgun (WGS) entry which is preliminary data.</text>
</comment>
<dbReference type="InterPro" id="IPR022030">
    <property type="entry name" value="SF3A1_dom"/>
</dbReference>
<evidence type="ECO:0000313" key="18">
    <source>
        <dbReference type="Proteomes" id="UP000792457"/>
    </source>
</evidence>
<organism evidence="17 18">
    <name type="scientific">Ladona fulva</name>
    <name type="common">Scarce chaser dragonfly</name>
    <name type="synonym">Libellula fulva</name>
    <dbReference type="NCBI Taxonomy" id="123851"/>
    <lineage>
        <taxon>Eukaryota</taxon>
        <taxon>Metazoa</taxon>
        <taxon>Ecdysozoa</taxon>
        <taxon>Arthropoda</taxon>
        <taxon>Hexapoda</taxon>
        <taxon>Insecta</taxon>
        <taxon>Pterygota</taxon>
        <taxon>Palaeoptera</taxon>
        <taxon>Odonata</taxon>
        <taxon>Epiprocta</taxon>
        <taxon>Anisoptera</taxon>
        <taxon>Libelluloidea</taxon>
        <taxon>Libellulidae</taxon>
        <taxon>Ladona</taxon>
    </lineage>
</organism>
<dbReference type="GO" id="GO:0071013">
    <property type="term" value="C:catalytic step 2 spliceosome"/>
    <property type="evidence" value="ECO:0007669"/>
    <property type="project" value="TreeGrafter"/>
</dbReference>
<dbReference type="Pfam" id="PF01805">
    <property type="entry name" value="Surp"/>
    <property type="match status" value="2"/>
</dbReference>
<dbReference type="InterPro" id="IPR019956">
    <property type="entry name" value="Ubiquitin_dom"/>
</dbReference>
<dbReference type="GO" id="GO:0000381">
    <property type="term" value="P:regulation of alternative mRNA splicing, via spliceosome"/>
    <property type="evidence" value="ECO:0007669"/>
    <property type="project" value="TreeGrafter"/>
</dbReference>
<dbReference type="CDD" id="cd01800">
    <property type="entry name" value="Ubl_SF3a120"/>
    <property type="match status" value="1"/>
</dbReference>
<feature type="domain" description="SURP motif" evidence="16">
    <location>
        <begin position="37"/>
        <end position="79"/>
    </location>
</feature>
<dbReference type="FunFam" id="3.10.20.90:FF:000091">
    <property type="entry name" value="Splicing factor 3A subunit 1"/>
    <property type="match status" value="1"/>
</dbReference>
<dbReference type="GO" id="GO:0005686">
    <property type="term" value="C:U2 snRNP"/>
    <property type="evidence" value="ECO:0007669"/>
    <property type="project" value="TreeGrafter"/>
</dbReference>
<comment type="function">
    <text evidence="11">Component of the 17S U2 SnRNP complex of the spliceosome, a large ribonucleoprotein complex that removes introns from transcribed pre-mRNAs. The 17S U2 SnRNP complex (1) directly participates in early spliceosome assembly and (2) mediates recognition of the intron branch site during pre-mRNA splicing by promoting the selection of the pre-mRNA branch-site adenosine, the nucleophile for the first step of splicing. Within the 17S U2 SnRNP complex, SF3A1 is part of the SF3A subcomplex that contributes to the assembly of the 17S U2 snRNP, and the subsequent assembly of the pre-spliceosome 'E' complex and the pre-catalytic spliceosome 'A' complex. Involved in pre-mRNA splicing as a component of pre-catalytic spliceosome 'B' complexes.</text>
</comment>
<evidence type="ECO:0000256" key="14">
    <source>
        <dbReference type="SAM" id="MobiDB-lite"/>
    </source>
</evidence>
<dbReference type="PROSITE" id="PS50128">
    <property type="entry name" value="SURP"/>
    <property type="match status" value="2"/>
</dbReference>
<evidence type="ECO:0000259" key="15">
    <source>
        <dbReference type="PROSITE" id="PS50053"/>
    </source>
</evidence>
<proteinExistence type="predicted"/>
<dbReference type="InterPro" id="IPR045146">
    <property type="entry name" value="SF3A1"/>
</dbReference>
<evidence type="ECO:0000256" key="2">
    <source>
        <dbReference type="ARBA" id="ARBA00022499"/>
    </source>
</evidence>
<protein>
    <recommendedName>
        <fullName evidence="13">Splicing factor 3A subunit 1</fullName>
    </recommendedName>
</protein>
<dbReference type="PROSITE" id="PS50053">
    <property type="entry name" value="UBIQUITIN_2"/>
    <property type="match status" value="1"/>
</dbReference>
<feature type="compositionally biased region" description="Basic and acidic residues" evidence="14">
    <location>
        <begin position="387"/>
        <end position="400"/>
    </location>
</feature>
<dbReference type="GO" id="GO:0016607">
    <property type="term" value="C:nuclear speck"/>
    <property type="evidence" value="ECO:0007669"/>
    <property type="project" value="UniProtKB-SubCell"/>
</dbReference>
<evidence type="ECO:0000256" key="6">
    <source>
        <dbReference type="ARBA" id="ARBA00022737"/>
    </source>
</evidence>
<keyword evidence="3" id="KW-0597">Phosphoprotein</keyword>
<keyword evidence="4" id="KW-0507">mRNA processing</keyword>